<feature type="compositionally biased region" description="Low complexity" evidence="1">
    <location>
        <begin position="172"/>
        <end position="188"/>
    </location>
</feature>
<keyword evidence="5" id="KW-1185">Reference proteome</keyword>
<dbReference type="EMBL" id="CP038026">
    <property type="protein sequence ID" value="QBQ35170.1"/>
    <property type="molecule type" value="Genomic_DNA"/>
</dbReference>
<protein>
    <submittedName>
        <fullName evidence="3">Uncharacterized protein</fullName>
    </submittedName>
</protein>
<feature type="compositionally biased region" description="Low complexity" evidence="1">
    <location>
        <begin position="106"/>
        <end position="121"/>
    </location>
</feature>
<dbReference type="RefSeq" id="WP_134383410.1">
    <property type="nucleotide sequence ID" value="NZ_BMWW01000009.1"/>
</dbReference>
<feature type="transmembrane region" description="Helical" evidence="2">
    <location>
        <begin position="43"/>
        <end position="64"/>
    </location>
</feature>
<sequence>MDEDRPSQPTAGTPSDESFRSHDAQAGPGGDNDGYEPGLSRKVVFGVLGLLVVIFALGSAWMGYQYASTSAIAKLGKSVAVPVPGGAGPTEVAPTRAPAPAPAPVPAAAAGPAEPASAVTAGPSAPPTLPSAEELLADKKRQPAPQGPPAALMRDLPDWLATEVSGGRTPRAAAQAAASAPVTAGSSADESAELAARTSAKPSTRPGRRGEAQERAAAVFARCPKPGESGAVECRRAVCSGAARKQGACSAYLN</sequence>
<feature type="region of interest" description="Disordered" evidence="1">
    <location>
        <begin position="87"/>
        <end position="131"/>
    </location>
</feature>
<evidence type="ECO:0000313" key="5">
    <source>
        <dbReference type="Proteomes" id="UP000294359"/>
    </source>
</evidence>
<dbReference type="Proteomes" id="UP000294359">
    <property type="component" value="Chromosome"/>
</dbReference>
<feature type="compositionally biased region" description="Polar residues" evidence="1">
    <location>
        <begin position="7"/>
        <end position="16"/>
    </location>
</feature>
<proteinExistence type="predicted"/>
<evidence type="ECO:0000256" key="1">
    <source>
        <dbReference type="SAM" id="MobiDB-lite"/>
    </source>
</evidence>
<keyword evidence="2" id="KW-0812">Transmembrane</keyword>
<evidence type="ECO:0000256" key="2">
    <source>
        <dbReference type="SAM" id="Phobius"/>
    </source>
</evidence>
<reference evidence="3" key="3">
    <citation type="submission" date="2022-12" db="EMBL/GenBank/DDBJ databases">
        <authorList>
            <person name="Sun Q."/>
            <person name="Kim S."/>
        </authorList>
    </citation>
    <scope>NUCLEOTIDE SEQUENCE</scope>
    <source>
        <strain evidence="3">KCTC 12344</strain>
    </source>
</reference>
<feature type="region of interest" description="Disordered" evidence="1">
    <location>
        <begin position="1"/>
        <end position="35"/>
    </location>
</feature>
<evidence type="ECO:0000313" key="4">
    <source>
        <dbReference type="EMBL" id="QBQ35170.1"/>
    </source>
</evidence>
<gene>
    <name evidence="4" type="ORF">E1742_02555</name>
    <name evidence="3" type="ORF">GCM10007388_43720</name>
</gene>
<accession>A0A4P7BAN6</accession>
<reference evidence="3" key="1">
    <citation type="journal article" date="2014" name="Int. J. Syst. Evol. Microbiol.">
        <title>Complete genome sequence of Corynebacterium casei LMG S-19264T (=DSM 44701T), isolated from a smear-ripened cheese.</title>
        <authorList>
            <consortium name="US DOE Joint Genome Institute (JGI-PGF)"/>
            <person name="Walter F."/>
            <person name="Albersmeier A."/>
            <person name="Kalinowski J."/>
            <person name="Ruckert C."/>
        </authorList>
    </citation>
    <scope>NUCLEOTIDE SEQUENCE</scope>
    <source>
        <strain evidence="3">KCTC 12344</strain>
    </source>
</reference>
<reference evidence="4 5" key="2">
    <citation type="submission" date="2019-03" db="EMBL/GenBank/DDBJ databases">
        <title>Draft Genome Sequences of Six Type Strains of the Genus Massilia.</title>
        <authorList>
            <person name="Miess H."/>
            <person name="Frediansyhah A."/>
            <person name="Gross H."/>
        </authorList>
    </citation>
    <scope>NUCLEOTIDE SEQUENCE [LARGE SCALE GENOMIC DNA]</scope>
    <source>
        <strain evidence="4 5">DSM 17505</strain>
    </source>
</reference>
<evidence type="ECO:0000313" key="3">
    <source>
        <dbReference type="EMBL" id="GGZ05303.1"/>
    </source>
</evidence>
<dbReference type="AlphaFoldDB" id="A0A4P7BAN6"/>
<keyword evidence="2" id="KW-1133">Transmembrane helix</keyword>
<feature type="region of interest" description="Disordered" evidence="1">
    <location>
        <begin position="166"/>
        <end position="214"/>
    </location>
</feature>
<organism evidence="3 6">
    <name type="scientific">Pseudoduganella plicata</name>
    <dbReference type="NCBI Taxonomy" id="321984"/>
    <lineage>
        <taxon>Bacteria</taxon>
        <taxon>Pseudomonadati</taxon>
        <taxon>Pseudomonadota</taxon>
        <taxon>Betaproteobacteria</taxon>
        <taxon>Burkholderiales</taxon>
        <taxon>Oxalobacteraceae</taxon>
        <taxon>Telluria group</taxon>
        <taxon>Pseudoduganella</taxon>
    </lineage>
</organism>
<keyword evidence="2" id="KW-0472">Membrane</keyword>
<dbReference type="OrthoDB" id="8759990at2"/>
<name>A0A4P7BAN6_9BURK</name>
<evidence type="ECO:0000313" key="6">
    <source>
        <dbReference type="Proteomes" id="UP000619512"/>
    </source>
</evidence>
<dbReference type="EMBL" id="BMWW01000009">
    <property type="protein sequence ID" value="GGZ05303.1"/>
    <property type="molecule type" value="Genomic_DNA"/>
</dbReference>
<dbReference type="Proteomes" id="UP000619512">
    <property type="component" value="Unassembled WGS sequence"/>
</dbReference>